<reference evidence="3" key="2">
    <citation type="submission" date="2024-02" db="EMBL/GenBank/DDBJ databases">
        <title>Comparative genomics of Cryptococcus and Kwoniella reveals pathogenesis evolution and contrasting modes of karyotype evolution via chromosome fusion or intercentromeric recombination.</title>
        <authorList>
            <person name="Coelho M.A."/>
            <person name="David-Palma M."/>
            <person name="Shea T."/>
            <person name="Bowers K."/>
            <person name="McGinley-Smith S."/>
            <person name="Mohammad A.W."/>
            <person name="Gnirke A."/>
            <person name="Yurkov A.M."/>
            <person name="Nowrousian M."/>
            <person name="Sun S."/>
            <person name="Cuomo C.A."/>
            <person name="Heitman J."/>
        </authorList>
    </citation>
    <scope>NUCLEOTIDE SEQUENCE</scope>
    <source>
        <strain evidence="3">CBS 10117</strain>
    </source>
</reference>
<dbReference type="GeneID" id="28968117"/>
<evidence type="ECO:0000259" key="2">
    <source>
        <dbReference type="PROSITE" id="PS50090"/>
    </source>
</evidence>
<dbReference type="Proteomes" id="UP000078595">
    <property type="component" value="Chromosome 5"/>
</dbReference>
<dbReference type="AlphaFoldDB" id="A0AAJ8MI88"/>
<organism evidence="3 4">
    <name type="scientific">Kwoniella dejecticola CBS 10117</name>
    <dbReference type="NCBI Taxonomy" id="1296121"/>
    <lineage>
        <taxon>Eukaryota</taxon>
        <taxon>Fungi</taxon>
        <taxon>Dikarya</taxon>
        <taxon>Basidiomycota</taxon>
        <taxon>Agaricomycotina</taxon>
        <taxon>Tremellomycetes</taxon>
        <taxon>Tremellales</taxon>
        <taxon>Cryptococcaceae</taxon>
        <taxon>Kwoniella</taxon>
    </lineage>
</organism>
<accession>A0AAJ8MI88</accession>
<evidence type="ECO:0000256" key="1">
    <source>
        <dbReference type="SAM" id="MobiDB-lite"/>
    </source>
</evidence>
<dbReference type="EMBL" id="CP144534">
    <property type="protein sequence ID" value="WWC62017.1"/>
    <property type="molecule type" value="Genomic_DNA"/>
</dbReference>
<evidence type="ECO:0000313" key="4">
    <source>
        <dbReference type="Proteomes" id="UP000078595"/>
    </source>
</evidence>
<evidence type="ECO:0000313" key="3">
    <source>
        <dbReference type="EMBL" id="WWC62017.1"/>
    </source>
</evidence>
<gene>
    <name evidence="3" type="ORF">I303_104604</name>
</gene>
<dbReference type="KEGG" id="kdj:28968117"/>
<feature type="domain" description="Myb-like" evidence="2">
    <location>
        <begin position="38"/>
        <end position="93"/>
    </location>
</feature>
<protein>
    <recommendedName>
        <fullName evidence="2">Myb-like domain-containing protein</fullName>
    </recommendedName>
</protein>
<feature type="region of interest" description="Disordered" evidence="1">
    <location>
        <begin position="1"/>
        <end position="44"/>
    </location>
</feature>
<reference evidence="3" key="1">
    <citation type="submission" date="2013-07" db="EMBL/GenBank/DDBJ databases">
        <authorList>
            <consortium name="The Broad Institute Genome Sequencing Platform"/>
            <person name="Cuomo C."/>
            <person name="Litvintseva A."/>
            <person name="Chen Y."/>
            <person name="Heitman J."/>
            <person name="Sun S."/>
            <person name="Springer D."/>
            <person name="Dromer F."/>
            <person name="Young S.K."/>
            <person name="Zeng Q."/>
            <person name="Gargeya S."/>
            <person name="Fitzgerald M."/>
            <person name="Abouelleil A."/>
            <person name="Alvarado L."/>
            <person name="Berlin A.M."/>
            <person name="Chapman S.B."/>
            <person name="Dewar J."/>
            <person name="Goldberg J."/>
            <person name="Griggs A."/>
            <person name="Gujja S."/>
            <person name="Hansen M."/>
            <person name="Howarth C."/>
            <person name="Imamovic A."/>
            <person name="Larimer J."/>
            <person name="McCowan C."/>
            <person name="Murphy C."/>
            <person name="Pearson M."/>
            <person name="Priest M."/>
            <person name="Roberts A."/>
            <person name="Saif S."/>
            <person name="Shea T."/>
            <person name="Sykes S."/>
            <person name="Wortman J."/>
            <person name="Nusbaum C."/>
            <person name="Birren B."/>
        </authorList>
    </citation>
    <scope>NUCLEOTIDE SEQUENCE</scope>
    <source>
        <strain evidence="3">CBS 10117</strain>
    </source>
</reference>
<feature type="compositionally biased region" description="Basic and acidic residues" evidence="1">
    <location>
        <begin position="9"/>
        <end position="24"/>
    </location>
</feature>
<dbReference type="PROSITE" id="PS50090">
    <property type="entry name" value="MYB_LIKE"/>
    <property type="match status" value="1"/>
</dbReference>
<dbReference type="RefSeq" id="XP_065825064.1">
    <property type="nucleotide sequence ID" value="XM_065968992.1"/>
</dbReference>
<name>A0AAJ8MI88_9TREE</name>
<keyword evidence="4" id="KW-1185">Reference proteome</keyword>
<sequence length="125" mass="14392">MPPKREKIRKSDSHSDSDSEETKPLIRSPKKAKKTPNSPRKERKLWTDVEEAQLWQAINDIVKSNIWNEIKNNYPDLAKRGADGVANHWASLHRNLLQFSYTYDPTGKLGSSDDYCSSLDLHLRS</sequence>
<proteinExistence type="predicted"/>
<dbReference type="InterPro" id="IPR001005">
    <property type="entry name" value="SANT/Myb"/>
</dbReference>